<evidence type="ECO:0000313" key="1">
    <source>
        <dbReference type="EMBL" id="SEM18163.1"/>
    </source>
</evidence>
<keyword evidence="2" id="KW-1185">Reference proteome</keyword>
<sequence length="76" mass="8109">MLAHPLEMGLKLRSQDSCLGADAIQIGRGGISLCRPKLCRQPKAMPKGITLDLLFAELAGPAPARDRLVGSRLASR</sequence>
<organism evidence="1 2">
    <name type="scientific">Streptacidiphilus jiangxiensis</name>
    <dbReference type="NCBI Taxonomy" id="235985"/>
    <lineage>
        <taxon>Bacteria</taxon>
        <taxon>Bacillati</taxon>
        <taxon>Actinomycetota</taxon>
        <taxon>Actinomycetes</taxon>
        <taxon>Kitasatosporales</taxon>
        <taxon>Streptomycetaceae</taxon>
        <taxon>Streptacidiphilus</taxon>
    </lineage>
</organism>
<accession>A0A1H7W9H8</accession>
<dbReference type="EMBL" id="FOAZ01000020">
    <property type="protein sequence ID" value="SEM18163.1"/>
    <property type="molecule type" value="Genomic_DNA"/>
</dbReference>
<dbReference type="Proteomes" id="UP000183015">
    <property type="component" value="Unassembled WGS sequence"/>
</dbReference>
<reference evidence="2" key="1">
    <citation type="submission" date="2016-10" db="EMBL/GenBank/DDBJ databases">
        <authorList>
            <person name="Varghese N."/>
        </authorList>
    </citation>
    <scope>NUCLEOTIDE SEQUENCE [LARGE SCALE GENOMIC DNA]</scope>
    <source>
        <strain evidence="2">DSM 45096 / BCRC 16803 / CGMCC 4.1857 / CIP 109030 / JCM 12277 / KCTC 19219 / NBRC 100920 / 33214</strain>
    </source>
</reference>
<evidence type="ECO:0000313" key="2">
    <source>
        <dbReference type="Proteomes" id="UP000183015"/>
    </source>
</evidence>
<gene>
    <name evidence="1" type="ORF">SAMN05414137_12017</name>
</gene>
<name>A0A1H7W9H8_STRJI</name>
<dbReference type="AlphaFoldDB" id="A0A1H7W9H8"/>
<proteinExistence type="predicted"/>
<protein>
    <submittedName>
        <fullName evidence="1">Uncharacterized protein</fullName>
    </submittedName>
</protein>